<dbReference type="Gene3D" id="3.40.630.30">
    <property type="match status" value="1"/>
</dbReference>
<dbReference type="Proteomes" id="UP000295169">
    <property type="component" value="Unassembled WGS sequence"/>
</dbReference>
<evidence type="ECO:0000259" key="1">
    <source>
        <dbReference type="PROSITE" id="PS51186"/>
    </source>
</evidence>
<protein>
    <submittedName>
        <fullName evidence="2">RimJ/RimL family protein N-acetyltransferase</fullName>
    </submittedName>
</protein>
<dbReference type="GO" id="GO:0005737">
    <property type="term" value="C:cytoplasm"/>
    <property type="evidence" value="ECO:0007669"/>
    <property type="project" value="TreeGrafter"/>
</dbReference>
<keyword evidence="2" id="KW-0808">Transferase</keyword>
<evidence type="ECO:0000313" key="2">
    <source>
        <dbReference type="EMBL" id="TCL21774.1"/>
    </source>
</evidence>
<sequence length="246" mass="28478">MLVNWFDTWLSITEQHDNIAMIQEPQLDWQAARAPSRAPLSGLYVRLEPLDVERHGGDLWQALQGPNSDLLLWRYLPYGPFPERVSFDAWLSTSQASVDPLFFSVIDLASQHAMGLLSFLRIAPKDGSIEIGHVAFGQAMQRTPGSTEAIWLLARLAMEELGYRRLEWKCNALNTRSMRAARRLGFVYEGLFRQHMVVKGRNRDTAWFSILDKEWPRCRNAFERWLAPDNFDAKGRQKRCLEDLRE</sequence>
<dbReference type="PANTHER" id="PTHR43441:SF2">
    <property type="entry name" value="FAMILY ACETYLTRANSFERASE, PUTATIVE (AFU_ORTHOLOGUE AFUA_7G00850)-RELATED"/>
    <property type="match status" value="1"/>
</dbReference>
<dbReference type="Pfam" id="PF13302">
    <property type="entry name" value="Acetyltransf_3"/>
    <property type="match status" value="1"/>
</dbReference>
<name>A0A4R1P7W9_9GAMM</name>
<dbReference type="FunFam" id="3.40.630.30:FF:000047">
    <property type="entry name" value="Acetyltransferase, GNAT family"/>
    <property type="match status" value="1"/>
</dbReference>
<dbReference type="PROSITE" id="PS51186">
    <property type="entry name" value="GNAT"/>
    <property type="match status" value="1"/>
</dbReference>
<accession>A0A4R1P7W9</accession>
<evidence type="ECO:0000313" key="3">
    <source>
        <dbReference type="Proteomes" id="UP000295169"/>
    </source>
</evidence>
<gene>
    <name evidence="2" type="ORF">EV691_13814</name>
</gene>
<dbReference type="GO" id="GO:1990189">
    <property type="term" value="F:protein N-terminal-serine acetyltransferase activity"/>
    <property type="evidence" value="ECO:0007669"/>
    <property type="project" value="TreeGrafter"/>
</dbReference>
<dbReference type="EMBL" id="SMMU01000038">
    <property type="protein sequence ID" value="TCL21774.1"/>
    <property type="molecule type" value="Genomic_DNA"/>
</dbReference>
<feature type="domain" description="N-acetyltransferase" evidence="1">
    <location>
        <begin position="57"/>
        <end position="204"/>
    </location>
</feature>
<dbReference type="InterPro" id="IPR051908">
    <property type="entry name" value="Ribosomal_N-acetyltransferase"/>
</dbReference>
<dbReference type="SUPFAM" id="SSF55729">
    <property type="entry name" value="Acyl-CoA N-acyltransferases (Nat)"/>
    <property type="match status" value="1"/>
</dbReference>
<dbReference type="InterPro" id="IPR000182">
    <property type="entry name" value="GNAT_dom"/>
</dbReference>
<dbReference type="InterPro" id="IPR016181">
    <property type="entry name" value="Acyl_CoA_acyltransferase"/>
</dbReference>
<proteinExistence type="predicted"/>
<comment type="caution">
    <text evidence="2">The sequence shown here is derived from an EMBL/GenBank/DDBJ whole genome shotgun (WGS) entry which is preliminary data.</text>
</comment>
<dbReference type="GO" id="GO:0008999">
    <property type="term" value="F:protein-N-terminal-alanine acetyltransferase activity"/>
    <property type="evidence" value="ECO:0007669"/>
    <property type="project" value="TreeGrafter"/>
</dbReference>
<dbReference type="AlphaFoldDB" id="A0A4R1P7W9"/>
<reference evidence="2 3" key="1">
    <citation type="submission" date="2019-03" db="EMBL/GenBank/DDBJ databases">
        <title>Genomic Encyclopedia of Type Strains, Phase IV (KMG-IV): sequencing the most valuable type-strain genomes for metagenomic binning, comparative biology and taxonomic classification.</title>
        <authorList>
            <person name="Goeker M."/>
        </authorList>
    </citation>
    <scope>NUCLEOTIDE SEQUENCE [LARGE SCALE GENOMIC DNA]</scope>
    <source>
        <strain evidence="2 3">DSM 2286</strain>
    </source>
</reference>
<dbReference type="PANTHER" id="PTHR43441">
    <property type="entry name" value="RIBOSOMAL-PROTEIN-SERINE ACETYLTRANSFERASE"/>
    <property type="match status" value="1"/>
</dbReference>
<organism evidence="2 3">
    <name type="scientific">Azotobacter chroococcum</name>
    <dbReference type="NCBI Taxonomy" id="353"/>
    <lineage>
        <taxon>Bacteria</taxon>
        <taxon>Pseudomonadati</taxon>
        <taxon>Pseudomonadota</taxon>
        <taxon>Gammaproteobacteria</taxon>
        <taxon>Pseudomonadales</taxon>
        <taxon>Pseudomonadaceae</taxon>
        <taxon>Azotobacter</taxon>
    </lineage>
</organism>